<dbReference type="EMBL" id="CBTN010000071">
    <property type="protein sequence ID" value="CDH59510.1"/>
    <property type="molecule type" value="Genomic_DNA"/>
</dbReference>
<dbReference type="GO" id="GO:0004300">
    <property type="term" value="F:enoyl-CoA hydratase activity"/>
    <property type="evidence" value="ECO:0007669"/>
    <property type="project" value="TreeGrafter"/>
</dbReference>
<dbReference type="CDD" id="cd03448">
    <property type="entry name" value="HDE_HSD"/>
    <property type="match status" value="1"/>
</dbReference>
<dbReference type="Gene3D" id="3.10.129.10">
    <property type="entry name" value="Hotdog Thioesterase"/>
    <property type="match status" value="2"/>
</dbReference>
<dbReference type="PANTHER" id="PTHR13078">
    <property type="entry name" value="PEROXISOMAL MULTIFUNCTIONAL ENZYME TYPE 2-RELATED"/>
    <property type="match status" value="1"/>
</dbReference>
<dbReference type="Proteomes" id="UP000027586">
    <property type="component" value="Unassembled WGS sequence"/>
</dbReference>
<protein>
    <submittedName>
        <fullName evidence="3">Peroxisomal dehydratase</fullName>
    </submittedName>
</protein>
<dbReference type="Pfam" id="PF01575">
    <property type="entry name" value="MaoC_dehydratas"/>
    <property type="match status" value="1"/>
</dbReference>
<dbReference type="AlphaFoldDB" id="A0A068SC59"/>
<dbReference type="InterPro" id="IPR002539">
    <property type="entry name" value="MaoC-like_dom"/>
</dbReference>
<dbReference type="PANTHER" id="PTHR13078:SF57">
    <property type="entry name" value="DEHYDRATASE, PUTATIVE (AFU_ORTHOLOGUE AFUA_5G00640)-RELATED"/>
    <property type="match status" value="1"/>
</dbReference>
<organism evidence="3 4">
    <name type="scientific">Lichtheimia corymbifera JMRC:FSU:9682</name>
    <dbReference type="NCBI Taxonomy" id="1263082"/>
    <lineage>
        <taxon>Eukaryota</taxon>
        <taxon>Fungi</taxon>
        <taxon>Fungi incertae sedis</taxon>
        <taxon>Mucoromycota</taxon>
        <taxon>Mucoromycotina</taxon>
        <taxon>Mucoromycetes</taxon>
        <taxon>Mucorales</taxon>
        <taxon>Lichtheimiaceae</taxon>
        <taxon>Lichtheimia</taxon>
    </lineage>
</organism>
<dbReference type="GO" id="GO:0044594">
    <property type="term" value="F:17-beta-hydroxysteroid dehydrogenase (NAD+) activity"/>
    <property type="evidence" value="ECO:0007669"/>
    <property type="project" value="TreeGrafter"/>
</dbReference>
<name>A0A068SC59_9FUNG</name>
<dbReference type="Pfam" id="PF22622">
    <property type="entry name" value="MFE-2_hydrat-2_N"/>
    <property type="match status" value="1"/>
</dbReference>
<dbReference type="OrthoDB" id="60204at2759"/>
<dbReference type="GO" id="GO:0005777">
    <property type="term" value="C:peroxisome"/>
    <property type="evidence" value="ECO:0007669"/>
    <property type="project" value="TreeGrafter"/>
</dbReference>
<evidence type="ECO:0000313" key="4">
    <source>
        <dbReference type="Proteomes" id="UP000027586"/>
    </source>
</evidence>
<feature type="domain" description="Peroxisomal multifunctional enzyme type 2-like N-terminal" evidence="2">
    <location>
        <begin position="24"/>
        <end position="160"/>
    </location>
</feature>
<keyword evidence="4" id="KW-1185">Reference proteome</keyword>
<dbReference type="InterPro" id="IPR054357">
    <property type="entry name" value="MFE-2_N"/>
</dbReference>
<sequence length="311" mass="34756">MPEGFKPDLSKAVGHRYPDDFVACTRRDYLLYALSIGVPETELRWLYENEQDFGPLPTYPLCLLIKGDHWDVVDFAERWHAGGPLPGMPEWDINKMVHGEQSIDVINPFPVEGGRFRAVKTCRGVYDKGSGMVMDSVVDLYGEKDGVHYCSMGSQMFVRGYGGWDGPKGPKTIKYTPPNRPADVVDKFDTARNQALLFRLSGDFNPLHADVNLAPMVGFERPILHGLCTYAKAAHSVLRAFGDNDRLRFKSFKARFAKPVLPGETVEIHMWKVEGPEPKTDGVIFVAKVGDRVVLSNGYAVLHKETPASKL</sequence>
<comment type="caution">
    <text evidence="3">The sequence shown here is derived from an EMBL/GenBank/DDBJ whole genome shotgun (WGS) entry which is preliminary data.</text>
</comment>
<dbReference type="STRING" id="1263082.A0A068SC59"/>
<evidence type="ECO:0000313" key="3">
    <source>
        <dbReference type="EMBL" id="CDH59510.1"/>
    </source>
</evidence>
<evidence type="ECO:0000259" key="2">
    <source>
        <dbReference type="Pfam" id="PF22622"/>
    </source>
</evidence>
<proteinExistence type="predicted"/>
<dbReference type="VEuPathDB" id="FungiDB:LCOR_10321.1"/>
<gene>
    <name evidence="3" type="ORF">LCOR_10321.1</name>
</gene>
<feature type="domain" description="MaoC-like" evidence="1">
    <location>
        <begin position="177"/>
        <end position="274"/>
    </location>
</feature>
<accession>A0A068SC59</accession>
<reference evidence="3" key="1">
    <citation type="submission" date="2013-08" db="EMBL/GenBank/DDBJ databases">
        <title>Gene expansion shapes genome architecture in the human pathogen Lichtheimia corymbifera: an evolutionary genomics analysis in the ancient terrestrial Mucorales (Mucoromycotina).</title>
        <authorList>
            <person name="Schwartze V.U."/>
            <person name="Winter S."/>
            <person name="Shelest E."/>
            <person name="Marcet-Houben M."/>
            <person name="Horn F."/>
            <person name="Wehner S."/>
            <person name="Hoffmann K."/>
            <person name="Riege K."/>
            <person name="Sammeth M."/>
            <person name="Nowrousian M."/>
            <person name="Valiante V."/>
            <person name="Linde J."/>
            <person name="Jacobsen I.D."/>
            <person name="Marz M."/>
            <person name="Brakhage A.A."/>
            <person name="Gabaldon T."/>
            <person name="Bocker S."/>
            <person name="Voigt K."/>
        </authorList>
    </citation>
    <scope>NUCLEOTIDE SEQUENCE [LARGE SCALE GENOMIC DNA]</scope>
    <source>
        <strain evidence="3">FSU 9682</strain>
    </source>
</reference>
<dbReference type="SUPFAM" id="SSF54637">
    <property type="entry name" value="Thioesterase/thiol ester dehydrase-isomerase"/>
    <property type="match status" value="2"/>
</dbReference>
<dbReference type="GO" id="GO:0006635">
    <property type="term" value="P:fatty acid beta-oxidation"/>
    <property type="evidence" value="ECO:0007669"/>
    <property type="project" value="TreeGrafter"/>
</dbReference>
<evidence type="ECO:0000259" key="1">
    <source>
        <dbReference type="Pfam" id="PF01575"/>
    </source>
</evidence>
<dbReference type="GO" id="GO:0003857">
    <property type="term" value="F:(3S)-3-hydroxyacyl-CoA dehydrogenase (NAD+) activity"/>
    <property type="evidence" value="ECO:0007669"/>
    <property type="project" value="TreeGrafter"/>
</dbReference>
<dbReference type="InterPro" id="IPR029069">
    <property type="entry name" value="HotDog_dom_sf"/>
</dbReference>